<evidence type="ECO:0000313" key="4">
    <source>
        <dbReference type="Proteomes" id="UP001301350"/>
    </source>
</evidence>
<feature type="compositionally biased region" description="Gly residues" evidence="2">
    <location>
        <begin position="1"/>
        <end position="27"/>
    </location>
</feature>
<evidence type="ECO:0000256" key="2">
    <source>
        <dbReference type="SAM" id="MobiDB-lite"/>
    </source>
</evidence>
<comment type="caution">
    <text evidence="3">The sequence shown here is derived from an EMBL/GenBank/DDBJ whole genome shotgun (WGS) entry which is preliminary data.</text>
</comment>
<reference evidence="3 4" key="1">
    <citation type="submission" date="2022-07" db="EMBL/GenBank/DDBJ databases">
        <title>Genome-wide signatures of adaptation to extreme environments.</title>
        <authorList>
            <person name="Cho C.H."/>
            <person name="Yoon H.S."/>
        </authorList>
    </citation>
    <scope>NUCLEOTIDE SEQUENCE [LARGE SCALE GENOMIC DNA]</scope>
    <source>
        <strain evidence="3 4">DBV 063 E5</strain>
    </source>
</reference>
<keyword evidence="1" id="KW-0175">Coiled coil</keyword>
<feature type="compositionally biased region" description="Low complexity" evidence="2">
    <location>
        <begin position="199"/>
        <end position="215"/>
    </location>
</feature>
<proteinExistence type="predicted"/>
<feature type="compositionally biased region" description="Pro residues" evidence="2">
    <location>
        <begin position="188"/>
        <end position="198"/>
    </location>
</feature>
<sequence>MSGGAPPGAGGDGGGRPQHGGGGGGESAGHRWSRVQRGKGASRAAAAAAAAAAATASGGLRGTEYDTELVGGDGASAERRRACHPSHQHQRRRRARGAEAHHGGAPTPNDVATAHRHAPQPPLPSNNSAAASAELYALRAAVAKSRLECERLQTELDRSESQIQTLQHRVRELARKPCEACGVAPDAATPPPPPPPPSSTSGAPTATTTLPRPAASLDWADEMEGVAPKLRMRRLPHATTSRPRDAPLPPSAPTAAAASPPQRTPPPPPPPSSSSSSSTPATVASSAPTARTADGWLYAAPRNATAADIATALSASVPLQPIEFAVGKWNDSRLSEKEIWRCLNQLRAQVPRTQHDAPPLPHTVADAAHTSQLWEYAAAVLQRVCRLNVLMILRDCHKLGDKDMQQARFNVAYWVDAMAQARERLVDESGPAALGHALIILDGYPVRQRPVLGGHPVQELPRGS</sequence>
<feature type="compositionally biased region" description="Low complexity" evidence="2">
    <location>
        <begin position="44"/>
        <end position="56"/>
    </location>
</feature>
<protein>
    <submittedName>
        <fullName evidence="3">Uncharacterized protein</fullName>
    </submittedName>
</protein>
<feature type="region of interest" description="Disordered" evidence="2">
    <location>
        <begin position="182"/>
        <end position="288"/>
    </location>
</feature>
<feature type="compositionally biased region" description="Low complexity" evidence="2">
    <location>
        <begin position="273"/>
        <end position="288"/>
    </location>
</feature>
<evidence type="ECO:0000256" key="1">
    <source>
        <dbReference type="SAM" id="Coils"/>
    </source>
</evidence>
<dbReference type="Proteomes" id="UP001301350">
    <property type="component" value="Unassembled WGS sequence"/>
</dbReference>
<name>A0AAV9IR01_CYACA</name>
<feature type="compositionally biased region" description="Pro residues" evidence="2">
    <location>
        <begin position="262"/>
        <end position="272"/>
    </location>
</feature>
<feature type="region of interest" description="Disordered" evidence="2">
    <location>
        <begin position="1"/>
        <end position="129"/>
    </location>
</feature>
<dbReference type="EMBL" id="JANCYW010000002">
    <property type="protein sequence ID" value="KAK4534749.1"/>
    <property type="molecule type" value="Genomic_DNA"/>
</dbReference>
<accession>A0AAV9IR01</accession>
<feature type="coiled-coil region" evidence="1">
    <location>
        <begin position="142"/>
        <end position="176"/>
    </location>
</feature>
<organism evidence="3 4">
    <name type="scientific">Cyanidium caldarium</name>
    <name type="common">Red alga</name>
    <dbReference type="NCBI Taxonomy" id="2771"/>
    <lineage>
        <taxon>Eukaryota</taxon>
        <taxon>Rhodophyta</taxon>
        <taxon>Bangiophyceae</taxon>
        <taxon>Cyanidiales</taxon>
        <taxon>Cyanidiaceae</taxon>
        <taxon>Cyanidium</taxon>
    </lineage>
</organism>
<dbReference type="AlphaFoldDB" id="A0AAV9IR01"/>
<feature type="compositionally biased region" description="Basic residues" evidence="2">
    <location>
        <begin position="81"/>
        <end position="95"/>
    </location>
</feature>
<evidence type="ECO:0000313" key="3">
    <source>
        <dbReference type="EMBL" id="KAK4534749.1"/>
    </source>
</evidence>
<keyword evidence="4" id="KW-1185">Reference proteome</keyword>
<gene>
    <name evidence="3" type="ORF">CDCA_CDCA02G0774</name>
</gene>